<reference evidence="2" key="1">
    <citation type="submission" date="2012-09" db="EMBL/GenBank/DDBJ databases">
        <authorList>
            <person name="Martin A.A."/>
        </authorList>
    </citation>
    <scope>NUCLEOTIDE SEQUENCE</scope>
</reference>
<dbReference type="AlphaFoldDB" id="A0A158P671"/>
<dbReference type="WBParaSite" id="ACAC_0000065601-mRNA-1">
    <property type="protein sequence ID" value="ACAC_0000065601-mRNA-1"/>
    <property type="gene ID" value="ACAC_0000065601"/>
</dbReference>
<organism evidence="2 3">
    <name type="scientific">Angiostrongylus cantonensis</name>
    <name type="common">Rat lungworm</name>
    <dbReference type="NCBI Taxonomy" id="6313"/>
    <lineage>
        <taxon>Eukaryota</taxon>
        <taxon>Metazoa</taxon>
        <taxon>Ecdysozoa</taxon>
        <taxon>Nematoda</taxon>
        <taxon>Chromadorea</taxon>
        <taxon>Rhabditida</taxon>
        <taxon>Rhabditina</taxon>
        <taxon>Rhabditomorpha</taxon>
        <taxon>Strongyloidea</taxon>
        <taxon>Metastrongylidae</taxon>
        <taxon>Angiostrongylus</taxon>
    </lineage>
</organism>
<accession>A0A158P671</accession>
<evidence type="ECO:0000256" key="1">
    <source>
        <dbReference type="SAM" id="Phobius"/>
    </source>
</evidence>
<keyword evidence="1" id="KW-0472">Membrane</keyword>
<protein>
    <submittedName>
        <fullName evidence="3">Cadherin domain-containing protein</fullName>
    </submittedName>
</protein>
<keyword evidence="1" id="KW-1133">Transmembrane helix</keyword>
<keyword evidence="2" id="KW-1185">Reference proteome</keyword>
<feature type="transmembrane region" description="Helical" evidence="1">
    <location>
        <begin position="443"/>
        <end position="459"/>
    </location>
</feature>
<dbReference type="STRING" id="6313.A0A158P671"/>
<name>A0A158P671_ANGCA</name>
<evidence type="ECO:0000313" key="3">
    <source>
        <dbReference type="WBParaSite" id="ACAC_0000065601-mRNA-1"/>
    </source>
</evidence>
<keyword evidence="1" id="KW-0812">Transmembrane</keyword>
<reference evidence="3" key="2">
    <citation type="submission" date="2016-04" db="UniProtKB">
        <authorList>
            <consortium name="WormBaseParasite"/>
        </authorList>
    </citation>
    <scope>IDENTIFICATION</scope>
</reference>
<proteinExistence type="predicted"/>
<dbReference type="Proteomes" id="UP000035642">
    <property type="component" value="Unassembled WGS sequence"/>
</dbReference>
<evidence type="ECO:0000313" key="2">
    <source>
        <dbReference type="Proteomes" id="UP000035642"/>
    </source>
</evidence>
<sequence>MQIETAPKNTHNLGSIICNSTDGFRYKEECHHLFHSGDPPRFKIDKIKDVEVEPTQLVIITTKEGPADSLKIHIELVDLQENTTLPQIDLFGLFLVVTRGRYTIPFLKPSRWYGLSFMSENVINGETNVHKENRLLRTAERNGTRAACARKPITYVAIDGMSKKIFILVFMHRNLDGEESVEKLYITSKWKGKERVPAGELHVSVKVHCESSSTTEQMILHHDEDSLTIEISMDLRYDISHLDDSFHRVVAHIAPLKCHNLNFSADSSNGTFHMPLSSDTVYAVQYQYVKLKPFHFTRKEHFLVEVVPGNDSEPLFPLVEVNFNTENRTEGDERLILTPFVTFTRGELYANRDVHLHLEPFCEHTQTSAWTLSDQKTSYRLNLTSAICINTLLPEYCLQENYTNCTPNMCYSTSVVIDGDEYASSVRCLNVSEHFPIRASSNQILFFVYLLIVVLFAACI</sequence>